<evidence type="ECO:0000313" key="2">
    <source>
        <dbReference type="Proteomes" id="UP000691718"/>
    </source>
</evidence>
<organism evidence="1 2">
    <name type="scientific">Parnassius apollo</name>
    <name type="common">Apollo butterfly</name>
    <name type="synonym">Papilio apollo</name>
    <dbReference type="NCBI Taxonomy" id="110799"/>
    <lineage>
        <taxon>Eukaryota</taxon>
        <taxon>Metazoa</taxon>
        <taxon>Ecdysozoa</taxon>
        <taxon>Arthropoda</taxon>
        <taxon>Hexapoda</taxon>
        <taxon>Insecta</taxon>
        <taxon>Pterygota</taxon>
        <taxon>Neoptera</taxon>
        <taxon>Endopterygota</taxon>
        <taxon>Lepidoptera</taxon>
        <taxon>Glossata</taxon>
        <taxon>Ditrysia</taxon>
        <taxon>Papilionoidea</taxon>
        <taxon>Papilionidae</taxon>
        <taxon>Parnassiinae</taxon>
        <taxon>Parnassini</taxon>
        <taxon>Parnassius</taxon>
        <taxon>Parnassius</taxon>
    </lineage>
</organism>
<comment type="caution">
    <text evidence="1">The sequence shown here is derived from an EMBL/GenBank/DDBJ whole genome shotgun (WGS) entry which is preliminary data.</text>
</comment>
<dbReference type="OrthoDB" id="1607513at2759"/>
<dbReference type="EMBL" id="CAJQZP010000287">
    <property type="protein sequence ID" value="CAG4952940.1"/>
    <property type="molecule type" value="Genomic_DNA"/>
</dbReference>
<proteinExistence type="predicted"/>
<reference evidence="1" key="1">
    <citation type="submission" date="2021-04" db="EMBL/GenBank/DDBJ databases">
        <authorList>
            <person name="Tunstrom K."/>
        </authorList>
    </citation>
    <scope>NUCLEOTIDE SEQUENCE</scope>
</reference>
<name>A0A8S3WBY7_PARAO</name>
<dbReference type="Proteomes" id="UP000691718">
    <property type="component" value="Unassembled WGS sequence"/>
</dbReference>
<evidence type="ECO:0000313" key="1">
    <source>
        <dbReference type="EMBL" id="CAG4952940.1"/>
    </source>
</evidence>
<accession>A0A8S3WBY7</accession>
<dbReference type="AlphaFoldDB" id="A0A8S3WBY7"/>
<protein>
    <submittedName>
        <fullName evidence="1">(apollo) hypothetical protein</fullName>
    </submittedName>
</protein>
<sequence>MSQCFVDLEEAIKATMALTDEEWDTLTAEEWRLCRELCTVLKPFEQITEAMSGEQYVYGIQILILTRGPISALNKMLQVQEEDFADSLHEITKNLIRSLRSETER</sequence>
<gene>
    <name evidence="1" type="ORF">PAPOLLO_LOCUS4751</name>
</gene>
<keyword evidence="2" id="KW-1185">Reference proteome</keyword>